<sequence>MPVRLTDEQCLLWIKDPSISPYENDYVQRKYRKDILIDYNDDNDDSVDAVNGLKNPKSFLNRVRRRCFYNSALRQKLVDQIKEYQSKGTLRLHTLNDKITDTIEYTLDPFTPEECMRWANNHTINPRLNTQIPIAGSVYIELIYTTIQYGLPTPSILDTIPTDIHDKTLYTLAKKIIKNVMFRLDFMKQNDEYFLTHNVESFDRKLKIASPLTPIRKAAAKPKNTFDVSSSSSNKSLNLVERRLMRDMELENMEEKKLAAEYQYKKGLLPKKEIDKTIFDAFKQFLGDLQNEVMNGNKLINNILKDDTSDNAKSRIIGSINSYLKKKYNETSLNNFLKNNKLDTIKGIISNFINNIYVQLMDPQIVIHPHMEIGLLSARNKLVHFKDSKIIKQITSELEAFIKNYSFAKNNKIKQYFINLVEDKIPQDFIDKKLNYLTYPPKEHKNYYYTILITASEEPNDKPAIMRLPVGQGLLIGKKLTKEIIDLDDPNFNSYDENSVITDDNPMNGFTYEECKNWVILPIINPRTFKRILIDSPMYNRLLCMSYQYDTKLIPRMITMRGYEIIMALSNIMLNILNEGGEERVPQTREQLENYIISEEAKFVNKKEEKRIVPNKIGLKWKNVGTKHPTGGVEIIDKNLKAAFFKSTSQDGELPFYVEFREEDFAKFGITDIAKNSYVEISTYYIQVIDKNKTANNLGLRWKIINNERDKERIKRKGVEIINKKLKEKVLKLASKNKGNVLPSRVTFSKDDLSWNFGITTSIAKNRYIKFTYYYKPIVEKSISDIVIKPKSNVIITNRNSKYFIHKYYTVADCLRWANQPNRDPKRGDILLTTDSKEYNEIFEQAILYDYNIMPINITPKGIKFMNSVIKTKGKLLNIASHLKRSTSNGLDIAEINTKMCNAIRNIDNDETDEIGKKYKKFKDNMIKKCVQYNKEPSLCITNLKEEIKTKFPSNKKHAKEYKFKYYQDSALASLLIYYEGIKNKIYNEEFRDIFIHDFNKFYVYIYELDDELNERKKDAIDAGGPKRELFTKLFEELFCDDEHLERPFISPDDIIGNIYCINPNFAPDENFRKVIEAYKKNHSSIIEFDKEGDYEYIYFVIGKLLCLTVVNEMIGLPHQLSSYILAGLINQKNELNYYDILYFYLREFNTAISYISMISEEYIKSIEDVGISFNDKYLISKLSGSSLKSSGENITKNNFIKFILQQSKHVITKNFLDKFEVNSGKNMKKRYDSLFGGFSNEIRKFLYKKKVTIEQLSLLITNETLTIEILQELVSKMDVYIEVKYTSDSFVGIYTGAIMTDAEKKEREDEIKGYMSNIITQKREDETDEEHIKFVKNLLRFWTGLTYYDDKTRPYKICYKYGEGININKLPGSHTCVYTLDIYGFPPDTSDKIYTPEEREKFIYKKFKLAVGEQEMELH</sequence>
<dbReference type="Gene3D" id="3.90.1750.10">
    <property type="entry name" value="Hect, E3 ligase catalytic domains"/>
    <property type="match status" value="1"/>
</dbReference>
<protein>
    <recommendedName>
        <fullName evidence="2">HECT domain-containing protein</fullName>
    </recommendedName>
</protein>
<name>A0A6C0LY25_9ZZZZ</name>
<evidence type="ECO:0008006" key="2">
    <source>
        <dbReference type="Google" id="ProtNLM"/>
    </source>
</evidence>
<dbReference type="InterPro" id="IPR035983">
    <property type="entry name" value="Hect_E3_ubiquitin_ligase"/>
</dbReference>
<dbReference type="SUPFAM" id="SSF56204">
    <property type="entry name" value="Hect, E3 ligase catalytic domain"/>
    <property type="match status" value="1"/>
</dbReference>
<dbReference type="GO" id="GO:0004842">
    <property type="term" value="F:ubiquitin-protein transferase activity"/>
    <property type="evidence" value="ECO:0007669"/>
    <property type="project" value="InterPro"/>
</dbReference>
<proteinExistence type="predicted"/>
<accession>A0A6C0LY25</accession>
<dbReference type="EMBL" id="MN740581">
    <property type="protein sequence ID" value="QHU34918.1"/>
    <property type="molecule type" value="Genomic_DNA"/>
</dbReference>
<evidence type="ECO:0000313" key="1">
    <source>
        <dbReference type="EMBL" id="QHU34918.1"/>
    </source>
</evidence>
<organism evidence="1">
    <name type="scientific">viral metagenome</name>
    <dbReference type="NCBI Taxonomy" id="1070528"/>
    <lineage>
        <taxon>unclassified sequences</taxon>
        <taxon>metagenomes</taxon>
        <taxon>organismal metagenomes</taxon>
    </lineage>
</organism>
<reference evidence="1" key="1">
    <citation type="journal article" date="2020" name="Nature">
        <title>Giant virus diversity and host interactions through global metagenomics.</title>
        <authorList>
            <person name="Schulz F."/>
            <person name="Roux S."/>
            <person name="Paez-Espino D."/>
            <person name="Jungbluth S."/>
            <person name="Walsh D.A."/>
            <person name="Denef V.J."/>
            <person name="McMahon K.D."/>
            <person name="Konstantinidis K.T."/>
            <person name="Eloe-Fadrosh E.A."/>
            <person name="Kyrpides N.C."/>
            <person name="Woyke T."/>
        </authorList>
    </citation>
    <scope>NUCLEOTIDE SEQUENCE</scope>
    <source>
        <strain evidence="1">GVMAG-S-1017244-22</strain>
    </source>
</reference>